<dbReference type="AlphaFoldDB" id="A0A8S9Z6W7"/>
<dbReference type="Proteomes" id="UP000822476">
    <property type="component" value="Unassembled WGS sequence"/>
</dbReference>
<dbReference type="OrthoDB" id="6283150at2759"/>
<name>A0A8S9Z6W7_9TREM</name>
<keyword evidence="2" id="KW-1185">Reference proteome</keyword>
<accession>A0A8S9Z6W7</accession>
<protein>
    <submittedName>
        <fullName evidence="1">Uncharacterized protein</fullName>
    </submittedName>
</protein>
<proteinExistence type="predicted"/>
<comment type="caution">
    <text evidence="1">The sequence shown here is derived from an EMBL/GenBank/DDBJ whole genome shotgun (WGS) entry which is preliminary data.</text>
</comment>
<sequence length="377" mass="43470">MLKAVTQTSRNLISQPLWIIDPKYHDIHSMTRSDYTGHYHPAQDKRLRARSFKPKVSAYRTTLSLTMPVSPRDLHGALDGSSSVTSQPNINKLRSPGDYCVDDKLASRCHWRRIGQIMVHQEPFTRSSVYRDDFSRRSAERADLPRMVHIPIKTKRPFTNRSVYSKDFCRTPVQYERSNTGTFWRPESPYVVSPPLKIEVHSSDDSSSDDLVQLNAKENTSPISTYNMDYRQYETGSEPRTIMNRKNAPKIVSKPVTEPPFEITENLISDGTTYRETFSTRHPTTYTDYPAAGLITRGGRLRSQRETYQFYSSLQSVKTDPGAKLARQTKAHFGQNQLDGNGQDTKEFHEIRVKQNLWPFLEHKNSCFYNVAMQDDF</sequence>
<evidence type="ECO:0000313" key="1">
    <source>
        <dbReference type="EMBL" id="KAF7261276.1"/>
    </source>
</evidence>
<reference evidence="1" key="1">
    <citation type="submission" date="2019-07" db="EMBL/GenBank/DDBJ databases">
        <title>Annotation for the trematode Paragonimus miyazaki's.</title>
        <authorList>
            <person name="Choi Y.-J."/>
        </authorList>
    </citation>
    <scope>NUCLEOTIDE SEQUENCE</scope>
    <source>
        <strain evidence="1">Japan</strain>
    </source>
</reference>
<gene>
    <name evidence="1" type="ORF">EG68_00971</name>
</gene>
<organism evidence="1 2">
    <name type="scientific">Paragonimus skrjabini miyazakii</name>
    <dbReference type="NCBI Taxonomy" id="59628"/>
    <lineage>
        <taxon>Eukaryota</taxon>
        <taxon>Metazoa</taxon>
        <taxon>Spiralia</taxon>
        <taxon>Lophotrochozoa</taxon>
        <taxon>Platyhelminthes</taxon>
        <taxon>Trematoda</taxon>
        <taxon>Digenea</taxon>
        <taxon>Plagiorchiida</taxon>
        <taxon>Troglotremata</taxon>
        <taxon>Troglotrematidae</taxon>
        <taxon>Paragonimus</taxon>
    </lineage>
</organism>
<dbReference type="EMBL" id="JTDE01000429">
    <property type="protein sequence ID" value="KAF7261276.1"/>
    <property type="molecule type" value="Genomic_DNA"/>
</dbReference>
<evidence type="ECO:0000313" key="2">
    <source>
        <dbReference type="Proteomes" id="UP000822476"/>
    </source>
</evidence>